<dbReference type="RefSeq" id="WP_317790620.1">
    <property type="nucleotide sequence ID" value="NZ_AP028461.1"/>
</dbReference>
<name>A0ABW4AET9_9ACTN</name>
<sequence>MTSAAVIPLHSDEARISWAADMPAFPRDQVRPDVLASGARLPRYGDDEWALSLLDHGDSPNSLRVTWSTFPARFRETFRAAGWTMINKGLNPDLINLRNVGLVSHPAPGTAHVVIAQWRLFARWLEHAKPSIESLSEVEDADLRAWATHLRETYAAETTRLQGLVGVTRLYGHSWLIGRDAQIMRPPWLGTGYKRFIGEATRRTENSTPPISSESISTLLTCAIDCIDDFLKTYGNKRNPSLRNREITRITAASITVIAYLTGMRPQEVLSLRTDCLKIVENDTGGIRYEVRGRAFKNVRDDEGRQLTQGRARKQPWLTIEAGARAIRAAAIAAKATDSSGLLFPRLRMRKAVRQGGALTVAVANNRITDFVSHVNAVLAPQTGRKPIDVESEGNITLRRFRRTLAFHIARQPLGEVALGVQYGHLNIVTGQGYAGRSEAGLQGLIDFERMTKVVELLDSLVEEQESGTTVSGPAAARLSSALMRYETDFAGTTWTDKEAKRMRKTPGLQIFDNPNTMVLCVFDAATSRCHAGTSPSSTTRSTPALDNCARSCANIARTDRHIAALREEREGLATEATQVPEPIAARLHQRIADIDQIVHDHKAAA</sequence>
<dbReference type="Proteomes" id="UP001597183">
    <property type="component" value="Unassembled WGS sequence"/>
</dbReference>
<comment type="caution">
    <text evidence="2">The sequence shown here is derived from an EMBL/GenBank/DDBJ whole genome shotgun (WGS) entry which is preliminary data.</text>
</comment>
<dbReference type="SUPFAM" id="SSF56349">
    <property type="entry name" value="DNA breaking-rejoining enzymes"/>
    <property type="match status" value="1"/>
</dbReference>
<keyword evidence="1" id="KW-0233">DNA recombination</keyword>
<evidence type="ECO:0000313" key="2">
    <source>
        <dbReference type="EMBL" id="MFD1369217.1"/>
    </source>
</evidence>
<gene>
    <name evidence="2" type="ORF">ACFQ5G_28105</name>
</gene>
<organism evidence="2 3">
    <name type="scientific">Actinoplanes sichuanensis</name>
    <dbReference type="NCBI Taxonomy" id="512349"/>
    <lineage>
        <taxon>Bacteria</taxon>
        <taxon>Bacillati</taxon>
        <taxon>Actinomycetota</taxon>
        <taxon>Actinomycetes</taxon>
        <taxon>Micromonosporales</taxon>
        <taxon>Micromonosporaceae</taxon>
        <taxon>Actinoplanes</taxon>
    </lineage>
</organism>
<dbReference type="EMBL" id="JBHTMK010000038">
    <property type="protein sequence ID" value="MFD1369217.1"/>
    <property type="molecule type" value="Genomic_DNA"/>
</dbReference>
<reference evidence="3" key="1">
    <citation type="journal article" date="2019" name="Int. J. Syst. Evol. Microbiol.">
        <title>The Global Catalogue of Microorganisms (GCM) 10K type strain sequencing project: providing services to taxonomists for standard genome sequencing and annotation.</title>
        <authorList>
            <consortium name="The Broad Institute Genomics Platform"/>
            <consortium name="The Broad Institute Genome Sequencing Center for Infectious Disease"/>
            <person name="Wu L."/>
            <person name="Ma J."/>
        </authorList>
    </citation>
    <scope>NUCLEOTIDE SEQUENCE [LARGE SCALE GENOMIC DNA]</scope>
    <source>
        <strain evidence="3">CCM 7526</strain>
    </source>
</reference>
<evidence type="ECO:0000256" key="1">
    <source>
        <dbReference type="ARBA" id="ARBA00023172"/>
    </source>
</evidence>
<dbReference type="InterPro" id="IPR013762">
    <property type="entry name" value="Integrase-like_cat_sf"/>
</dbReference>
<protein>
    <recommendedName>
        <fullName evidence="4">Integrase</fullName>
    </recommendedName>
</protein>
<keyword evidence="3" id="KW-1185">Reference proteome</keyword>
<dbReference type="Gene3D" id="1.10.443.10">
    <property type="entry name" value="Intergrase catalytic core"/>
    <property type="match status" value="1"/>
</dbReference>
<evidence type="ECO:0008006" key="4">
    <source>
        <dbReference type="Google" id="ProtNLM"/>
    </source>
</evidence>
<proteinExistence type="predicted"/>
<dbReference type="InterPro" id="IPR011010">
    <property type="entry name" value="DNA_brk_join_enz"/>
</dbReference>
<evidence type="ECO:0000313" key="3">
    <source>
        <dbReference type="Proteomes" id="UP001597183"/>
    </source>
</evidence>
<accession>A0ABW4AET9</accession>